<dbReference type="PANTHER" id="PTHR39465">
    <property type="entry name" value="DNA LIGASE D, 3'-PHOSPHOESTERASE DOMAIN"/>
    <property type="match status" value="1"/>
</dbReference>
<evidence type="ECO:0000256" key="1">
    <source>
        <dbReference type="SAM" id="MobiDB-lite"/>
    </source>
</evidence>
<proteinExistence type="predicted"/>
<dbReference type="InterPro" id="IPR014144">
    <property type="entry name" value="LigD_PE_domain"/>
</dbReference>
<sequence>MQDKLGEYRRKRNFGTTSEPRDGGEKRSREERDPRFVIQKHDASSLHYDFRLEVDGVLKSWAVPKGPSIDPQDKRLAVPTEDHPLEYADFEGVIPAEEYGAGTVLVWDTGTYRHLSTHHDDAAEALEQGRLSVWLEGQKLRGGYALTRMGRNGQWLLVKMKDEGADRRRKPLKRQPRSVLSGGDLADITETGGQLR</sequence>
<comment type="caution">
    <text evidence="3">The sequence shown here is derived from an EMBL/GenBank/DDBJ whole genome shotgun (WGS) entry which is preliminary data.</text>
</comment>
<feature type="domain" description="DNA ligase D 3'-phosphoesterase" evidence="2">
    <location>
        <begin position="39"/>
        <end position="148"/>
    </location>
</feature>
<name>A0A839DSK0_9PSEU</name>
<accession>A0A839DSK0</accession>
<feature type="compositionally biased region" description="Basic and acidic residues" evidence="1">
    <location>
        <begin position="19"/>
        <end position="35"/>
    </location>
</feature>
<dbReference type="Pfam" id="PF13298">
    <property type="entry name" value="LigD_N"/>
    <property type="match status" value="1"/>
</dbReference>
<evidence type="ECO:0000313" key="4">
    <source>
        <dbReference type="Proteomes" id="UP000569329"/>
    </source>
</evidence>
<dbReference type="AlphaFoldDB" id="A0A839DSK0"/>
<keyword evidence="3" id="KW-0436">Ligase</keyword>
<evidence type="ECO:0000259" key="2">
    <source>
        <dbReference type="Pfam" id="PF13298"/>
    </source>
</evidence>
<dbReference type="NCBIfam" id="TIGR02777">
    <property type="entry name" value="LigD_PE_dom"/>
    <property type="match status" value="1"/>
</dbReference>
<organism evidence="3 4">
    <name type="scientific">Halosaccharopolyspora lacisalsi</name>
    <dbReference type="NCBI Taxonomy" id="1000566"/>
    <lineage>
        <taxon>Bacteria</taxon>
        <taxon>Bacillati</taxon>
        <taxon>Actinomycetota</taxon>
        <taxon>Actinomycetes</taxon>
        <taxon>Pseudonocardiales</taxon>
        <taxon>Pseudonocardiaceae</taxon>
        <taxon>Halosaccharopolyspora</taxon>
    </lineage>
</organism>
<gene>
    <name evidence="3" type="ORF">FHX42_001831</name>
</gene>
<dbReference type="RefSeq" id="WP_182543760.1">
    <property type="nucleotide sequence ID" value="NZ_JACGWZ010000002.1"/>
</dbReference>
<evidence type="ECO:0000313" key="3">
    <source>
        <dbReference type="EMBL" id="MBA8824484.1"/>
    </source>
</evidence>
<dbReference type="EMBL" id="JACGWZ010000002">
    <property type="protein sequence ID" value="MBA8824484.1"/>
    <property type="molecule type" value="Genomic_DNA"/>
</dbReference>
<protein>
    <submittedName>
        <fullName evidence="3">DNA ligase D-like protein (Predicted 3'-phosphoesterase)</fullName>
    </submittedName>
</protein>
<feature type="region of interest" description="Disordered" evidence="1">
    <location>
        <begin position="166"/>
        <end position="196"/>
    </location>
</feature>
<dbReference type="PANTHER" id="PTHR39465:SF1">
    <property type="entry name" value="DNA LIGASE D 3'-PHOSPHOESTERASE DOMAIN-CONTAINING PROTEIN"/>
    <property type="match status" value="1"/>
</dbReference>
<keyword evidence="4" id="KW-1185">Reference proteome</keyword>
<dbReference type="Proteomes" id="UP000569329">
    <property type="component" value="Unassembled WGS sequence"/>
</dbReference>
<reference evidence="3 4" key="1">
    <citation type="submission" date="2020-07" db="EMBL/GenBank/DDBJ databases">
        <title>Sequencing the genomes of 1000 actinobacteria strains.</title>
        <authorList>
            <person name="Klenk H.-P."/>
        </authorList>
    </citation>
    <scope>NUCLEOTIDE SEQUENCE [LARGE SCALE GENOMIC DNA]</scope>
    <source>
        <strain evidence="3 4">DSM 45975</strain>
    </source>
</reference>
<feature type="region of interest" description="Disordered" evidence="1">
    <location>
        <begin position="1"/>
        <end position="35"/>
    </location>
</feature>
<dbReference type="GO" id="GO:0016874">
    <property type="term" value="F:ligase activity"/>
    <property type="evidence" value="ECO:0007669"/>
    <property type="project" value="UniProtKB-KW"/>
</dbReference>
<feature type="compositionally biased region" description="Basic residues" evidence="1">
    <location>
        <begin position="167"/>
        <end position="176"/>
    </location>
</feature>